<dbReference type="AlphaFoldDB" id="A0A379PNP2"/>
<gene>
    <name evidence="4" type="primary">xerD_4</name>
    <name evidence="4" type="ORF">NCTC13291_04321</name>
</gene>
<dbReference type="PROSITE" id="PS51898">
    <property type="entry name" value="TYR_RECOMBINASE"/>
    <property type="match status" value="1"/>
</dbReference>
<dbReference type="Proteomes" id="UP000254919">
    <property type="component" value="Unassembled WGS sequence"/>
</dbReference>
<dbReference type="Pfam" id="PF00589">
    <property type="entry name" value="Phage_integrase"/>
    <property type="match status" value="1"/>
</dbReference>
<organism evidence="4 5">
    <name type="scientific">Roseomonas mucosa</name>
    <dbReference type="NCBI Taxonomy" id="207340"/>
    <lineage>
        <taxon>Bacteria</taxon>
        <taxon>Pseudomonadati</taxon>
        <taxon>Pseudomonadota</taxon>
        <taxon>Alphaproteobacteria</taxon>
        <taxon>Acetobacterales</taxon>
        <taxon>Roseomonadaceae</taxon>
        <taxon>Roseomonas</taxon>
    </lineage>
</organism>
<evidence type="ECO:0000313" key="5">
    <source>
        <dbReference type="Proteomes" id="UP000254919"/>
    </source>
</evidence>
<dbReference type="InterPro" id="IPR011010">
    <property type="entry name" value="DNA_brk_join_enz"/>
</dbReference>
<dbReference type="Gene3D" id="1.10.443.10">
    <property type="entry name" value="Intergrase catalytic core"/>
    <property type="match status" value="1"/>
</dbReference>
<dbReference type="GO" id="GO:0006310">
    <property type="term" value="P:DNA recombination"/>
    <property type="evidence" value="ECO:0007669"/>
    <property type="project" value="UniProtKB-KW"/>
</dbReference>
<dbReference type="InterPro" id="IPR013762">
    <property type="entry name" value="Integrase-like_cat_sf"/>
</dbReference>
<keyword evidence="1" id="KW-0233">DNA recombination</keyword>
<dbReference type="GO" id="GO:0015074">
    <property type="term" value="P:DNA integration"/>
    <property type="evidence" value="ECO:0007669"/>
    <property type="project" value="InterPro"/>
</dbReference>
<protein>
    <submittedName>
        <fullName evidence="4">Tyrosine recombinase XerD</fullName>
    </submittedName>
</protein>
<dbReference type="GO" id="GO:0003677">
    <property type="term" value="F:DNA binding"/>
    <property type="evidence" value="ECO:0007669"/>
    <property type="project" value="InterPro"/>
</dbReference>
<accession>A0A379PNP2</accession>
<dbReference type="SUPFAM" id="SSF56349">
    <property type="entry name" value="DNA breaking-rejoining enzymes"/>
    <property type="match status" value="1"/>
</dbReference>
<evidence type="ECO:0000256" key="2">
    <source>
        <dbReference type="SAM" id="MobiDB-lite"/>
    </source>
</evidence>
<reference evidence="4 5" key="1">
    <citation type="submission" date="2018-06" db="EMBL/GenBank/DDBJ databases">
        <authorList>
            <consortium name="Pathogen Informatics"/>
            <person name="Doyle S."/>
        </authorList>
    </citation>
    <scope>NUCLEOTIDE SEQUENCE [LARGE SCALE GENOMIC DNA]</scope>
    <source>
        <strain evidence="4 5">NCTC13291</strain>
    </source>
</reference>
<dbReference type="InterPro" id="IPR002104">
    <property type="entry name" value="Integrase_catalytic"/>
</dbReference>
<evidence type="ECO:0000313" key="4">
    <source>
        <dbReference type="EMBL" id="SUE95435.1"/>
    </source>
</evidence>
<feature type="region of interest" description="Disordered" evidence="2">
    <location>
        <begin position="1"/>
        <end position="25"/>
    </location>
</feature>
<dbReference type="EMBL" id="UGVN01000003">
    <property type="protein sequence ID" value="SUE95435.1"/>
    <property type="molecule type" value="Genomic_DNA"/>
</dbReference>
<proteinExistence type="predicted"/>
<sequence>MSPSTERPLTRRANLGGSARTLNHGVQPTDTAEALHAYIQTAGIADDRRGWLFRTAPGHKATELTNQPLAQADAWRMLRRRAVAAGITAPIGNHTFRATSITAYLANGGALEHAQEMAAHESPRTTKLYNRTKERLTQDEVERIRL</sequence>
<evidence type="ECO:0000256" key="1">
    <source>
        <dbReference type="ARBA" id="ARBA00023172"/>
    </source>
</evidence>
<name>A0A379PNP2_9PROT</name>
<feature type="domain" description="Tyr recombinase" evidence="3">
    <location>
        <begin position="1"/>
        <end position="143"/>
    </location>
</feature>
<evidence type="ECO:0000259" key="3">
    <source>
        <dbReference type="PROSITE" id="PS51898"/>
    </source>
</evidence>